<evidence type="ECO:0000313" key="2">
    <source>
        <dbReference type="EMBL" id="CAK9114471.1"/>
    </source>
</evidence>
<evidence type="ECO:0000256" key="1">
    <source>
        <dbReference type="SAM" id="SignalP"/>
    </source>
</evidence>
<feature type="signal peptide" evidence="1">
    <location>
        <begin position="1"/>
        <end position="20"/>
    </location>
</feature>
<protein>
    <submittedName>
        <fullName evidence="2">Uncharacterized protein</fullName>
    </submittedName>
</protein>
<gene>
    <name evidence="2" type="ORF">CCMP2556_LOCUS52916</name>
</gene>
<organism evidence="2 3">
    <name type="scientific">Durusdinium trenchii</name>
    <dbReference type="NCBI Taxonomy" id="1381693"/>
    <lineage>
        <taxon>Eukaryota</taxon>
        <taxon>Sar</taxon>
        <taxon>Alveolata</taxon>
        <taxon>Dinophyceae</taxon>
        <taxon>Suessiales</taxon>
        <taxon>Symbiodiniaceae</taxon>
        <taxon>Durusdinium</taxon>
    </lineage>
</organism>
<dbReference type="InterPro" id="IPR011990">
    <property type="entry name" value="TPR-like_helical_dom_sf"/>
</dbReference>
<dbReference type="Proteomes" id="UP001642484">
    <property type="component" value="Unassembled WGS sequence"/>
</dbReference>
<comment type="caution">
    <text evidence="2">The sequence shown here is derived from an EMBL/GenBank/DDBJ whole genome shotgun (WGS) entry which is preliminary data.</text>
</comment>
<sequence>MRWGLSHAGRIWCPTTRASALWLGAVLGSFRSSDLDRAPQDGLEADEITWSATITSAEKGHQWSLAFLLLAELLMKSFQLSLIACDATISACEKCGQWEEALAVLASCPWEG</sequence>
<accession>A0ABP0SQ17</accession>
<reference evidence="2 3" key="1">
    <citation type="submission" date="2024-02" db="EMBL/GenBank/DDBJ databases">
        <authorList>
            <person name="Chen Y."/>
            <person name="Shah S."/>
            <person name="Dougan E. K."/>
            <person name="Thang M."/>
            <person name="Chan C."/>
        </authorList>
    </citation>
    <scope>NUCLEOTIDE SEQUENCE [LARGE SCALE GENOMIC DNA]</scope>
</reference>
<keyword evidence="1" id="KW-0732">Signal</keyword>
<feature type="chain" id="PRO_5047279299" evidence="1">
    <location>
        <begin position="21"/>
        <end position="112"/>
    </location>
</feature>
<proteinExistence type="predicted"/>
<evidence type="ECO:0000313" key="3">
    <source>
        <dbReference type="Proteomes" id="UP001642484"/>
    </source>
</evidence>
<name>A0ABP0SQ17_9DINO</name>
<keyword evidence="3" id="KW-1185">Reference proteome</keyword>
<dbReference type="EMBL" id="CAXAMN010028027">
    <property type="protein sequence ID" value="CAK9114471.1"/>
    <property type="molecule type" value="Genomic_DNA"/>
</dbReference>
<dbReference type="Gene3D" id="1.25.40.10">
    <property type="entry name" value="Tetratricopeptide repeat domain"/>
    <property type="match status" value="1"/>
</dbReference>